<reference evidence="3 4" key="1">
    <citation type="submission" date="2023-08" db="EMBL/GenBank/DDBJ databases">
        <title>Black Yeasts Isolated from many extreme environments.</title>
        <authorList>
            <person name="Coleine C."/>
            <person name="Stajich J.E."/>
            <person name="Selbmann L."/>
        </authorList>
    </citation>
    <scope>NUCLEOTIDE SEQUENCE [LARGE SCALE GENOMIC DNA]</scope>
    <source>
        <strain evidence="3 4">CCFEE 5935</strain>
    </source>
</reference>
<organism evidence="3 4">
    <name type="scientific">Saxophila tyrrhenica</name>
    <dbReference type="NCBI Taxonomy" id="1690608"/>
    <lineage>
        <taxon>Eukaryota</taxon>
        <taxon>Fungi</taxon>
        <taxon>Dikarya</taxon>
        <taxon>Ascomycota</taxon>
        <taxon>Pezizomycotina</taxon>
        <taxon>Dothideomycetes</taxon>
        <taxon>Dothideomycetidae</taxon>
        <taxon>Mycosphaerellales</taxon>
        <taxon>Extremaceae</taxon>
        <taxon>Saxophila</taxon>
    </lineage>
</organism>
<feature type="transmembrane region" description="Helical" evidence="1">
    <location>
        <begin position="6"/>
        <end position="25"/>
    </location>
</feature>
<comment type="caution">
    <text evidence="3">The sequence shown here is derived from an EMBL/GenBank/DDBJ whole genome shotgun (WGS) entry which is preliminary data.</text>
</comment>
<dbReference type="GeneID" id="89928248"/>
<dbReference type="RefSeq" id="XP_064657950.1">
    <property type="nucleotide sequence ID" value="XM_064804149.1"/>
</dbReference>
<dbReference type="PANTHER" id="PTHR42109">
    <property type="entry name" value="UNPLACED GENOMIC SCAFFOLD UM_SCAF_CONTIG_1.265, WHOLE GENOME SHOTGUN SEQUENCE"/>
    <property type="match status" value="1"/>
</dbReference>
<dbReference type="EMBL" id="JAVRRT010000010">
    <property type="protein sequence ID" value="KAK5168340.1"/>
    <property type="molecule type" value="Genomic_DNA"/>
</dbReference>
<name>A0AAV9P941_9PEZI</name>
<dbReference type="Pfam" id="PF24800">
    <property type="entry name" value="DUF7702"/>
    <property type="match status" value="1"/>
</dbReference>
<keyword evidence="4" id="KW-1185">Reference proteome</keyword>
<feature type="transmembrane region" description="Helical" evidence="1">
    <location>
        <begin position="37"/>
        <end position="58"/>
    </location>
</feature>
<proteinExistence type="predicted"/>
<gene>
    <name evidence="3" type="ORF">LTR77_006909</name>
</gene>
<dbReference type="InterPro" id="IPR056119">
    <property type="entry name" value="DUF7702"/>
</dbReference>
<protein>
    <recommendedName>
        <fullName evidence="2">DUF7702 domain-containing protein</fullName>
    </recommendedName>
</protein>
<keyword evidence="1" id="KW-1133">Transmembrane helix</keyword>
<dbReference type="PANTHER" id="PTHR42109:SF2">
    <property type="entry name" value="INTEGRAL MEMBRANE PROTEIN"/>
    <property type="match status" value="1"/>
</dbReference>
<keyword evidence="1" id="KW-0812">Transmembrane</keyword>
<dbReference type="AlphaFoldDB" id="A0AAV9P941"/>
<feature type="transmembrane region" description="Helical" evidence="1">
    <location>
        <begin position="142"/>
        <end position="164"/>
    </location>
</feature>
<dbReference type="Proteomes" id="UP001337655">
    <property type="component" value="Unassembled WGS sequence"/>
</dbReference>
<evidence type="ECO:0000259" key="2">
    <source>
        <dbReference type="Pfam" id="PF24800"/>
    </source>
</evidence>
<accession>A0AAV9P941</accession>
<feature type="transmembrane region" description="Helical" evidence="1">
    <location>
        <begin position="216"/>
        <end position="236"/>
    </location>
</feature>
<keyword evidence="1" id="KW-0472">Membrane</keyword>
<evidence type="ECO:0000256" key="1">
    <source>
        <dbReference type="SAM" id="Phobius"/>
    </source>
</evidence>
<feature type="transmembrane region" description="Helical" evidence="1">
    <location>
        <begin position="111"/>
        <end position="130"/>
    </location>
</feature>
<evidence type="ECO:0000313" key="3">
    <source>
        <dbReference type="EMBL" id="KAK5168340.1"/>
    </source>
</evidence>
<feature type="transmembrane region" description="Helical" evidence="1">
    <location>
        <begin position="64"/>
        <end position="90"/>
    </location>
</feature>
<evidence type="ECO:0000313" key="4">
    <source>
        <dbReference type="Proteomes" id="UP001337655"/>
    </source>
</evidence>
<sequence>MKPHLSLGIAQVVFYAPIFPLTIYLMYRNWHHRPRMVWWPMVPLSLMRVVGGACIIALELDRSFNLALIITTIVLLNVGAIPLIVNELGFVRTILQDNFSQVPRLHLMVKLLRIGFIPAGGLLAAGGGISSDQPTLGRTLALAGYVVFAAILIALIAMELYFWTLRSSLIPSSRKILMGGLATAPFLIVRNLYGILEYAQHDWATGHWSPVFGSAVLFALMALLMEYVAICIWLWVGFTTPPNSVVSQGARRDGEMK</sequence>
<feature type="transmembrane region" description="Helical" evidence="1">
    <location>
        <begin position="176"/>
        <end position="196"/>
    </location>
</feature>
<feature type="domain" description="DUF7702" evidence="2">
    <location>
        <begin position="7"/>
        <end position="240"/>
    </location>
</feature>